<dbReference type="PRINTS" id="PR00950">
    <property type="entry name" value="TYPE3IMSPROT"/>
</dbReference>
<dbReference type="AlphaFoldDB" id="A0A147K9T1"/>
<comment type="subcellular location">
    <subcellularLocation>
        <location evidence="1">Cell membrane</location>
        <topology evidence="1">Multi-pass membrane protein</topology>
    </subcellularLocation>
</comment>
<evidence type="ECO:0000256" key="4">
    <source>
        <dbReference type="ARBA" id="ARBA00022448"/>
    </source>
</evidence>
<evidence type="ECO:0000256" key="7">
    <source>
        <dbReference type="ARBA" id="ARBA00022795"/>
    </source>
</evidence>
<dbReference type="PANTHER" id="PTHR30531">
    <property type="entry name" value="FLAGELLAR BIOSYNTHETIC PROTEIN FLHB"/>
    <property type="match status" value="1"/>
</dbReference>
<evidence type="ECO:0000313" key="15">
    <source>
        <dbReference type="Proteomes" id="UP000074108"/>
    </source>
</evidence>
<protein>
    <recommendedName>
        <fullName evidence="3 12">Flagellar biosynthetic protein FlhB</fullName>
    </recommendedName>
</protein>
<dbReference type="OrthoDB" id="9807950at2"/>
<dbReference type="PANTHER" id="PTHR30531:SF12">
    <property type="entry name" value="FLAGELLAR BIOSYNTHETIC PROTEIN FLHB"/>
    <property type="match status" value="1"/>
</dbReference>
<feature type="transmembrane region" description="Helical" evidence="12">
    <location>
        <begin position="34"/>
        <end position="53"/>
    </location>
</feature>
<feature type="transmembrane region" description="Helical" evidence="12">
    <location>
        <begin position="187"/>
        <end position="212"/>
    </location>
</feature>
<reference evidence="14 15" key="1">
    <citation type="journal article" date="2016" name="Front. Microbiol.">
        <title>Microevolution Analysis of Bacillus coahuilensis Unveils Differences in Phosphorus Acquisition Strategies and Their Regulation.</title>
        <authorList>
            <person name="Gomez-Lunar Z."/>
            <person name="Hernandez-Gonzalez I."/>
            <person name="Rodriguez-Torres M.D."/>
            <person name="Souza V."/>
            <person name="Olmedo-Alvarez G."/>
        </authorList>
    </citation>
    <scope>NUCLEOTIDE SEQUENCE [LARGE SCALE GENOMIC DNA]</scope>
    <source>
        <strain evidence="15">p1.1.43</strain>
    </source>
</reference>
<comment type="similarity">
    <text evidence="2 12">Belongs to the type III secretion exporter family.</text>
</comment>
<proteinExistence type="inferred from homology"/>
<keyword evidence="4 12" id="KW-0813">Transport</keyword>
<evidence type="ECO:0000256" key="3">
    <source>
        <dbReference type="ARBA" id="ARBA00021622"/>
    </source>
</evidence>
<dbReference type="SUPFAM" id="SSF160544">
    <property type="entry name" value="EscU C-terminal domain-like"/>
    <property type="match status" value="1"/>
</dbReference>
<evidence type="ECO:0000256" key="13">
    <source>
        <dbReference type="SAM" id="MobiDB-lite"/>
    </source>
</evidence>
<evidence type="ECO:0000256" key="12">
    <source>
        <dbReference type="RuleBase" id="RU364091"/>
    </source>
</evidence>
<evidence type="ECO:0000256" key="8">
    <source>
        <dbReference type="ARBA" id="ARBA00022927"/>
    </source>
</evidence>
<keyword evidence="8 12" id="KW-0653">Protein transport</keyword>
<keyword evidence="14" id="KW-0969">Cilium</keyword>
<sequence length="371" mass="42357">MRFAIFSGEKTEKATPKKREETRKKGQTAKSQDVNTSFVLFAVFLFLLFSGSFSGKKILQLFQTSFEDYMLIPVTENTLMTIGAEVFLQMLYIAGPIMLVAMVGAFLSNYMQVGFLFSTEAIQPKLNKLDPIQGFKRIFSLRAIVELVKSILKISFIGSITFFVLWLRLEEVLALAFKDVSDAVVTILTLSVQMGIAASLSLMFLSLFDYLYQRYDFRKKHSDVARYGVTKKLREIPSSTKIKQRQREMAQQRMMQEVPNADVVITNPTHFAIALKYDSEKSDAPIVVAKGVDYLATKIKYIAKENDVVMVENRPLARALYDQADIGQSIPEEFFKTIAEILAYVYRSKKQIVSFVLHKERLLWPLEIYPS</sequence>
<keyword evidence="7 12" id="KW-1005">Bacterial flagellum biogenesis</keyword>
<evidence type="ECO:0000256" key="9">
    <source>
        <dbReference type="ARBA" id="ARBA00022989"/>
    </source>
</evidence>
<keyword evidence="11 12" id="KW-1006">Bacterial flagellum protein export</keyword>
<feature type="compositionally biased region" description="Basic and acidic residues" evidence="13">
    <location>
        <begin position="9"/>
        <end position="24"/>
    </location>
</feature>
<evidence type="ECO:0000256" key="10">
    <source>
        <dbReference type="ARBA" id="ARBA00023136"/>
    </source>
</evidence>
<evidence type="ECO:0000256" key="2">
    <source>
        <dbReference type="ARBA" id="ARBA00010690"/>
    </source>
</evidence>
<keyword evidence="14" id="KW-0966">Cell projection</keyword>
<dbReference type="Pfam" id="PF01312">
    <property type="entry name" value="Bac_export_2"/>
    <property type="match status" value="1"/>
</dbReference>
<keyword evidence="15" id="KW-1185">Reference proteome</keyword>
<dbReference type="Gene3D" id="6.10.250.2080">
    <property type="match status" value="1"/>
</dbReference>
<evidence type="ECO:0000313" key="14">
    <source>
        <dbReference type="EMBL" id="KUP07123.1"/>
    </source>
</evidence>
<dbReference type="EMBL" id="LDYG01000024">
    <property type="protein sequence ID" value="KUP07123.1"/>
    <property type="molecule type" value="Genomic_DNA"/>
</dbReference>
<dbReference type="FunFam" id="3.40.1690.10:FF:000001">
    <property type="entry name" value="Flagellar biosynthetic protein FlhB"/>
    <property type="match status" value="1"/>
</dbReference>
<dbReference type="STRING" id="1150625.Q75_06235"/>
<organism evidence="14 15">
    <name type="scientific">Bacillus coahuilensis p1.1.43</name>
    <dbReference type="NCBI Taxonomy" id="1150625"/>
    <lineage>
        <taxon>Bacteria</taxon>
        <taxon>Bacillati</taxon>
        <taxon>Bacillota</taxon>
        <taxon>Bacilli</taxon>
        <taxon>Bacillales</taxon>
        <taxon>Bacillaceae</taxon>
        <taxon>Bacillus</taxon>
    </lineage>
</organism>
<comment type="caution">
    <text evidence="14">The sequence shown here is derived from an EMBL/GenBank/DDBJ whole genome shotgun (WGS) entry which is preliminary data.</text>
</comment>
<gene>
    <name evidence="12" type="primary">flhB</name>
    <name evidence="14" type="ORF">Q75_06235</name>
</gene>
<keyword evidence="5 12" id="KW-1003">Cell membrane</keyword>
<dbReference type="InterPro" id="IPR006136">
    <property type="entry name" value="FlhB"/>
</dbReference>
<dbReference type="InterPro" id="IPR029025">
    <property type="entry name" value="T3SS_substrate_exporter_C"/>
</dbReference>
<dbReference type="Proteomes" id="UP000074108">
    <property type="component" value="Unassembled WGS sequence"/>
</dbReference>
<dbReference type="GO" id="GO:0005886">
    <property type="term" value="C:plasma membrane"/>
    <property type="evidence" value="ECO:0007669"/>
    <property type="project" value="UniProtKB-SubCell"/>
</dbReference>
<keyword evidence="14" id="KW-0282">Flagellum</keyword>
<keyword evidence="9 12" id="KW-1133">Transmembrane helix</keyword>
<dbReference type="PATRIC" id="fig|1150625.3.peg.1304"/>
<accession>A0A147K9T1</accession>
<keyword evidence="6 12" id="KW-0812">Transmembrane</keyword>
<dbReference type="NCBIfam" id="TIGR00328">
    <property type="entry name" value="flhB"/>
    <property type="match status" value="1"/>
</dbReference>
<dbReference type="GO" id="GO:0044780">
    <property type="term" value="P:bacterial-type flagellum assembly"/>
    <property type="evidence" value="ECO:0007669"/>
    <property type="project" value="InterPro"/>
</dbReference>
<keyword evidence="10 12" id="KW-0472">Membrane</keyword>
<dbReference type="Gene3D" id="3.40.1690.10">
    <property type="entry name" value="secretion proteins EscU"/>
    <property type="match status" value="1"/>
</dbReference>
<evidence type="ECO:0000256" key="11">
    <source>
        <dbReference type="ARBA" id="ARBA00023225"/>
    </source>
</evidence>
<feature type="transmembrane region" description="Helical" evidence="12">
    <location>
        <begin position="147"/>
        <end position="167"/>
    </location>
</feature>
<feature type="transmembrane region" description="Helical" evidence="12">
    <location>
        <begin position="86"/>
        <end position="107"/>
    </location>
</feature>
<evidence type="ECO:0000256" key="6">
    <source>
        <dbReference type="ARBA" id="ARBA00022692"/>
    </source>
</evidence>
<feature type="region of interest" description="Disordered" evidence="13">
    <location>
        <begin position="1"/>
        <end position="28"/>
    </location>
</feature>
<evidence type="ECO:0000256" key="1">
    <source>
        <dbReference type="ARBA" id="ARBA00004651"/>
    </source>
</evidence>
<name>A0A147K9T1_9BACI</name>
<dbReference type="InterPro" id="IPR006135">
    <property type="entry name" value="T3SS_substrate_exporter"/>
</dbReference>
<dbReference type="GO" id="GO:0009306">
    <property type="term" value="P:protein secretion"/>
    <property type="evidence" value="ECO:0007669"/>
    <property type="project" value="InterPro"/>
</dbReference>
<comment type="function">
    <text evidence="12">Required for formation of the rod structure in the basal body of the flagellar apparatus. Together with FliI and FliH, may constitute the export apparatus of flagellin.</text>
</comment>
<evidence type="ECO:0000256" key="5">
    <source>
        <dbReference type="ARBA" id="ARBA00022475"/>
    </source>
</evidence>